<evidence type="ECO:0000313" key="7">
    <source>
        <dbReference type="EMBL" id="KAL2795441.1"/>
    </source>
</evidence>
<dbReference type="CDD" id="cd06137">
    <property type="entry name" value="DEDDh_RNase"/>
    <property type="match status" value="1"/>
</dbReference>
<dbReference type="Gene3D" id="3.30.160.60">
    <property type="entry name" value="Classic Zinc Finger"/>
    <property type="match status" value="1"/>
</dbReference>
<dbReference type="Gene3D" id="3.30.420.10">
    <property type="entry name" value="Ribonuclease H-like superfamily/Ribonuclease H"/>
    <property type="match status" value="1"/>
</dbReference>
<sequence length="577" mass="62755">MSKGLPAAGATQSGDPSFYCHTCQRRFVNADALHMHCQSSKAHREKGSAQSPSAATVPRPKAPSAAPVYMCNLCDKRFKDRAALQNHRNDSPKHRTLPSATQDGASSGTKAPGTRLSHDKTTQALPGPCSPLLGEKNTIRQPTYLRPKTTWPRTSLGSLAQFTSFVKESPDICIGLATASAAQRVAYDSSADKGQRLKLYAAERDCDIPVALESTEHSGREANHESVPLILRGPAPWSSVASSERDAVLSTLQAQCHSIERLAEEHNWTAKPSALDIDMTRKCNNCGASKRKMSTDPTESVCRFHPAKKAFERGIIRGRGSGVPKTARCVNCPKLGPSGGCIVLPAHDFAPANAKLSQMALVPVYNPNAREALVLDCEMVGVLDANHRETSEVVRVSAVDFLSGEVLIDTYVSPQGHVVSWRTKFSGVDAAILREKKREGKVISGWRAARTLLWSFIDAQTILIGHSLNNDLAVLGMVHTRVVDSAIMTRLAVGEDCQRHWALKILGKQFLDRDIQTGNDGHDCLEDTYAAREVVLWCLRNPFKLQAWAADERELIAEKKRGKEAALAEANGTMSAS</sequence>
<feature type="domain" description="C2H2-type" evidence="6">
    <location>
        <begin position="18"/>
        <end position="48"/>
    </location>
</feature>
<feature type="compositionally biased region" description="Polar residues" evidence="5">
    <location>
        <begin position="98"/>
        <end position="109"/>
    </location>
</feature>
<dbReference type="InterPro" id="IPR012337">
    <property type="entry name" value="RNaseH-like_sf"/>
</dbReference>
<keyword evidence="2" id="KW-0378">Hydrolase</keyword>
<name>A0ABR4G8Y3_9EURO</name>
<keyword evidence="4" id="KW-0863">Zinc-finger</keyword>
<dbReference type="Proteomes" id="UP001610563">
    <property type="component" value="Unassembled WGS sequence"/>
</dbReference>
<proteinExistence type="predicted"/>
<evidence type="ECO:0000259" key="6">
    <source>
        <dbReference type="PROSITE" id="PS50157"/>
    </source>
</evidence>
<dbReference type="InterPro" id="IPR013520">
    <property type="entry name" value="Ribonucl_H"/>
</dbReference>
<evidence type="ECO:0000256" key="3">
    <source>
        <dbReference type="ARBA" id="ARBA00022839"/>
    </source>
</evidence>
<keyword evidence="4" id="KW-0862">Zinc</keyword>
<dbReference type="InterPro" id="IPR013087">
    <property type="entry name" value="Znf_C2H2_type"/>
</dbReference>
<feature type="region of interest" description="Disordered" evidence="5">
    <location>
        <begin position="39"/>
        <end position="64"/>
    </location>
</feature>
<protein>
    <recommendedName>
        <fullName evidence="6">C2H2-type domain-containing protein</fullName>
    </recommendedName>
</protein>
<accession>A0ABR4G8Y3</accession>
<dbReference type="SMART" id="SM00355">
    <property type="entry name" value="ZnF_C2H2"/>
    <property type="match status" value="2"/>
</dbReference>
<keyword evidence="4" id="KW-0479">Metal-binding</keyword>
<feature type="region of interest" description="Disordered" evidence="5">
    <location>
        <begin position="86"/>
        <end position="135"/>
    </location>
</feature>
<keyword evidence="3" id="KW-0269">Exonuclease</keyword>
<evidence type="ECO:0000256" key="2">
    <source>
        <dbReference type="ARBA" id="ARBA00022801"/>
    </source>
</evidence>
<dbReference type="PROSITE" id="PS50157">
    <property type="entry name" value="ZINC_FINGER_C2H2_2"/>
    <property type="match status" value="2"/>
</dbReference>
<dbReference type="SUPFAM" id="SSF53098">
    <property type="entry name" value="Ribonuclease H-like"/>
    <property type="match status" value="1"/>
</dbReference>
<dbReference type="InterPro" id="IPR047021">
    <property type="entry name" value="REXO1/3/4-like"/>
</dbReference>
<dbReference type="PANTHER" id="PTHR12801">
    <property type="entry name" value="RNA EXONUCLEASE REXO1 / RECO3 FAMILY MEMBER-RELATED"/>
    <property type="match status" value="1"/>
</dbReference>
<organism evidence="7 8">
    <name type="scientific">Aspergillus keveii</name>
    <dbReference type="NCBI Taxonomy" id="714993"/>
    <lineage>
        <taxon>Eukaryota</taxon>
        <taxon>Fungi</taxon>
        <taxon>Dikarya</taxon>
        <taxon>Ascomycota</taxon>
        <taxon>Pezizomycotina</taxon>
        <taxon>Eurotiomycetes</taxon>
        <taxon>Eurotiomycetidae</taxon>
        <taxon>Eurotiales</taxon>
        <taxon>Aspergillaceae</taxon>
        <taxon>Aspergillus</taxon>
        <taxon>Aspergillus subgen. Nidulantes</taxon>
    </lineage>
</organism>
<reference evidence="7 8" key="1">
    <citation type="submission" date="2024-07" db="EMBL/GenBank/DDBJ databases">
        <title>Section-level genome sequencing and comparative genomics of Aspergillus sections Usti and Cavernicolus.</title>
        <authorList>
            <consortium name="Lawrence Berkeley National Laboratory"/>
            <person name="Nybo J.L."/>
            <person name="Vesth T.C."/>
            <person name="Theobald S."/>
            <person name="Frisvad J.C."/>
            <person name="Larsen T.O."/>
            <person name="Kjaerboelling I."/>
            <person name="Rothschild-Mancinelli K."/>
            <person name="Lyhne E.K."/>
            <person name="Kogle M.E."/>
            <person name="Barry K."/>
            <person name="Clum A."/>
            <person name="Na H."/>
            <person name="Ledsgaard L."/>
            <person name="Lin J."/>
            <person name="Lipzen A."/>
            <person name="Kuo A."/>
            <person name="Riley R."/>
            <person name="Mondo S."/>
            <person name="Labutti K."/>
            <person name="Haridas S."/>
            <person name="Pangalinan J."/>
            <person name="Salamov A.A."/>
            <person name="Simmons B.A."/>
            <person name="Magnuson J.K."/>
            <person name="Chen J."/>
            <person name="Drula E."/>
            <person name="Henrissat B."/>
            <person name="Wiebenga A."/>
            <person name="Lubbers R.J."/>
            <person name="Gomes A.C."/>
            <person name="Makela M.R."/>
            <person name="Stajich J."/>
            <person name="Grigoriev I.V."/>
            <person name="Mortensen U.H."/>
            <person name="De Vries R.P."/>
            <person name="Baker S.E."/>
            <person name="Andersen M.R."/>
        </authorList>
    </citation>
    <scope>NUCLEOTIDE SEQUENCE [LARGE SCALE GENOMIC DNA]</scope>
    <source>
        <strain evidence="7 8">CBS 209.92</strain>
    </source>
</reference>
<dbReference type="SMART" id="SM00479">
    <property type="entry name" value="EXOIII"/>
    <property type="match status" value="1"/>
</dbReference>
<evidence type="ECO:0000313" key="8">
    <source>
        <dbReference type="Proteomes" id="UP001610563"/>
    </source>
</evidence>
<evidence type="ECO:0000256" key="5">
    <source>
        <dbReference type="SAM" id="MobiDB-lite"/>
    </source>
</evidence>
<dbReference type="InterPro" id="IPR036236">
    <property type="entry name" value="Znf_C2H2_sf"/>
</dbReference>
<evidence type="ECO:0000256" key="1">
    <source>
        <dbReference type="ARBA" id="ARBA00022722"/>
    </source>
</evidence>
<comment type="caution">
    <text evidence="7">The sequence shown here is derived from an EMBL/GenBank/DDBJ whole genome shotgun (WGS) entry which is preliminary data.</text>
</comment>
<keyword evidence="1" id="KW-0540">Nuclease</keyword>
<gene>
    <name evidence="7" type="ORF">BJX66DRAFT_302078</name>
</gene>
<feature type="domain" description="C2H2-type" evidence="6">
    <location>
        <begin position="69"/>
        <end position="94"/>
    </location>
</feature>
<keyword evidence="8" id="KW-1185">Reference proteome</keyword>
<dbReference type="EMBL" id="JBFTWV010000035">
    <property type="protein sequence ID" value="KAL2795441.1"/>
    <property type="molecule type" value="Genomic_DNA"/>
</dbReference>
<evidence type="ECO:0000256" key="4">
    <source>
        <dbReference type="PROSITE-ProRule" id="PRU00042"/>
    </source>
</evidence>
<dbReference type="Pfam" id="PF12874">
    <property type="entry name" value="zf-met"/>
    <property type="match status" value="1"/>
</dbReference>
<dbReference type="SUPFAM" id="SSF57667">
    <property type="entry name" value="beta-beta-alpha zinc fingers"/>
    <property type="match status" value="1"/>
</dbReference>
<dbReference type="InterPro" id="IPR036397">
    <property type="entry name" value="RNaseH_sf"/>
</dbReference>
<dbReference type="PANTHER" id="PTHR12801:SF114">
    <property type="entry name" value="EXONUCLEASE, PUTATIVE (AFU_ORTHOLOGUE AFUA_7G00870)-RELATED"/>
    <property type="match status" value="1"/>
</dbReference>
<dbReference type="Pfam" id="PF00929">
    <property type="entry name" value="RNase_T"/>
    <property type="match status" value="1"/>
</dbReference>